<keyword evidence="3 5" id="KW-0413">Isomerase</keyword>
<dbReference type="SUPFAM" id="SSF55120">
    <property type="entry name" value="Pseudouridine synthase"/>
    <property type="match status" value="1"/>
</dbReference>
<dbReference type="RefSeq" id="WP_427111183.1">
    <property type="nucleotide sequence ID" value="NZ_JANSUA010000001.1"/>
</dbReference>
<dbReference type="EC" id="5.4.99.-" evidence="5"/>
<evidence type="ECO:0000256" key="1">
    <source>
        <dbReference type="ARBA" id="ARBA00008348"/>
    </source>
</evidence>
<keyword evidence="2 4" id="KW-0694">RNA-binding</keyword>
<dbReference type="NCBIfam" id="TIGR00093">
    <property type="entry name" value="pseudouridine synthase"/>
    <property type="match status" value="1"/>
</dbReference>
<dbReference type="InterPro" id="IPR036986">
    <property type="entry name" value="S4_RNA-bd_sf"/>
</dbReference>
<dbReference type="PANTHER" id="PTHR47683">
    <property type="entry name" value="PSEUDOURIDINE SYNTHASE FAMILY PROTEIN-RELATED"/>
    <property type="match status" value="1"/>
</dbReference>
<dbReference type="GO" id="GO:0003723">
    <property type="term" value="F:RNA binding"/>
    <property type="evidence" value="ECO:0007669"/>
    <property type="project" value="UniProtKB-KW"/>
</dbReference>
<evidence type="ECO:0000313" key="8">
    <source>
        <dbReference type="Proteomes" id="UP000199309"/>
    </source>
</evidence>
<dbReference type="PANTHER" id="PTHR47683:SF4">
    <property type="entry name" value="PSEUDOURIDINE SYNTHASE"/>
    <property type="match status" value="1"/>
</dbReference>
<gene>
    <name evidence="7" type="ORF">SAMN05660299_00846</name>
</gene>
<dbReference type="InterPro" id="IPR020103">
    <property type="entry name" value="PsdUridine_synth_cat_dom_sf"/>
</dbReference>
<dbReference type="Pfam" id="PF00849">
    <property type="entry name" value="PseudoU_synth_2"/>
    <property type="match status" value="1"/>
</dbReference>
<dbReference type="InterPro" id="IPR020094">
    <property type="entry name" value="TruA/RsuA/RluB/E/F_N"/>
</dbReference>
<comment type="similarity">
    <text evidence="1 5">Belongs to the pseudouridine synthase RsuA family.</text>
</comment>
<dbReference type="InterPro" id="IPR000748">
    <property type="entry name" value="PsdUridine_synth_RsuA/RluB/E/F"/>
</dbReference>
<dbReference type="Gene3D" id="3.30.70.580">
    <property type="entry name" value="Pseudouridine synthase I, catalytic domain, N-terminal subdomain"/>
    <property type="match status" value="1"/>
</dbReference>
<feature type="domain" description="RNA-binding S4" evidence="6">
    <location>
        <begin position="13"/>
        <end position="71"/>
    </location>
</feature>
<dbReference type="InterPro" id="IPR042092">
    <property type="entry name" value="PsdUridine_s_RsuA/RluB/E/F_cat"/>
</dbReference>
<dbReference type="InterPro" id="IPR006145">
    <property type="entry name" value="PsdUridine_synth_RsuA/RluA"/>
</dbReference>
<dbReference type="GO" id="GO:0120159">
    <property type="term" value="F:rRNA pseudouridine synthase activity"/>
    <property type="evidence" value="ECO:0007669"/>
    <property type="project" value="UniProtKB-ARBA"/>
</dbReference>
<organism evidence="7 8">
    <name type="scientific">Megasphaera paucivorans</name>
    <dbReference type="NCBI Taxonomy" id="349095"/>
    <lineage>
        <taxon>Bacteria</taxon>
        <taxon>Bacillati</taxon>
        <taxon>Bacillota</taxon>
        <taxon>Negativicutes</taxon>
        <taxon>Veillonellales</taxon>
        <taxon>Veillonellaceae</taxon>
        <taxon>Megasphaera</taxon>
    </lineage>
</organism>
<evidence type="ECO:0000256" key="3">
    <source>
        <dbReference type="ARBA" id="ARBA00023235"/>
    </source>
</evidence>
<dbReference type="Gene3D" id="3.30.70.1560">
    <property type="entry name" value="Alpha-L RNA-binding motif"/>
    <property type="match status" value="1"/>
</dbReference>
<accession>A0A1G9T1W9</accession>
<evidence type="ECO:0000256" key="2">
    <source>
        <dbReference type="ARBA" id="ARBA00022884"/>
    </source>
</evidence>
<dbReference type="SUPFAM" id="SSF55174">
    <property type="entry name" value="Alpha-L RNA-binding motif"/>
    <property type="match status" value="1"/>
</dbReference>
<sequence length="244" mass="27462">MSESEKQEMTKLIRLDKLLGHSGEGTRKEIKHLCKSGSVTINGSVCVNPATKVDFEKNVVAVDGRPVFYTPFHYVMLHKPENILSATRDHFSKTVLDLLPPCYKGTGMFPVGRLDKDTTGLLLLTNDGDWAHRITSPKKEINKIYEAVVAGTIPDDINFQFQRGIVLTDGFLCQPAVAEKIGDYTLRIIIHEGKFHQIKRMCAAVGLTVTALRRMQIGQLILDETLHYGEIRILTEEERKLPFQ</sequence>
<dbReference type="AlphaFoldDB" id="A0A1G9T1W9"/>
<evidence type="ECO:0000259" key="6">
    <source>
        <dbReference type="SMART" id="SM00363"/>
    </source>
</evidence>
<dbReference type="InterPro" id="IPR002942">
    <property type="entry name" value="S4_RNA-bd"/>
</dbReference>
<keyword evidence="8" id="KW-1185">Reference proteome</keyword>
<name>A0A1G9T1W9_9FIRM</name>
<reference evidence="7 8" key="1">
    <citation type="submission" date="2016-10" db="EMBL/GenBank/DDBJ databases">
        <authorList>
            <person name="de Groot N.N."/>
        </authorList>
    </citation>
    <scope>NUCLEOTIDE SEQUENCE [LARGE SCALE GENOMIC DNA]</scope>
    <source>
        <strain evidence="7 8">DSM 16981</strain>
    </source>
</reference>
<dbReference type="PROSITE" id="PS50889">
    <property type="entry name" value="S4"/>
    <property type="match status" value="1"/>
</dbReference>
<evidence type="ECO:0000313" key="7">
    <source>
        <dbReference type="EMBL" id="SDM41681.1"/>
    </source>
</evidence>
<dbReference type="Gene3D" id="3.10.290.10">
    <property type="entry name" value="RNA-binding S4 domain"/>
    <property type="match status" value="1"/>
</dbReference>
<dbReference type="InterPro" id="IPR018496">
    <property type="entry name" value="PsdUridine_synth_RsuA/RluB_CS"/>
</dbReference>
<evidence type="ECO:0000256" key="4">
    <source>
        <dbReference type="PROSITE-ProRule" id="PRU00182"/>
    </source>
</evidence>
<dbReference type="CDD" id="cd02553">
    <property type="entry name" value="PseudoU_synth_RsuA"/>
    <property type="match status" value="1"/>
</dbReference>
<dbReference type="GO" id="GO:0000455">
    <property type="term" value="P:enzyme-directed rRNA pseudouridine synthesis"/>
    <property type="evidence" value="ECO:0007669"/>
    <property type="project" value="UniProtKB-ARBA"/>
</dbReference>
<proteinExistence type="inferred from homology"/>
<protein>
    <recommendedName>
        <fullName evidence="5">Pseudouridine synthase</fullName>
        <ecNumber evidence="5">5.4.99.-</ecNumber>
    </recommendedName>
</protein>
<dbReference type="EMBL" id="FNHQ01000006">
    <property type="protein sequence ID" value="SDM41681.1"/>
    <property type="molecule type" value="Genomic_DNA"/>
</dbReference>
<dbReference type="Proteomes" id="UP000199309">
    <property type="component" value="Unassembled WGS sequence"/>
</dbReference>
<dbReference type="SMART" id="SM00363">
    <property type="entry name" value="S4"/>
    <property type="match status" value="1"/>
</dbReference>
<dbReference type="PROSITE" id="PS01149">
    <property type="entry name" value="PSI_RSU"/>
    <property type="match status" value="1"/>
</dbReference>
<dbReference type="InterPro" id="IPR050343">
    <property type="entry name" value="RsuA_PseudoU_synthase"/>
</dbReference>
<dbReference type="Pfam" id="PF01479">
    <property type="entry name" value="S4"/>
    <property type="match status" value="1"/>
</dbReference>
<evidence type="ECO:0000256" key="5">
    <source>
        <dbReference type="RuleBase" id="RU003887"/>
    </source>
</evidence>
<dbReference type="STRING" id="349095.SAMN05660299_00846"/>